<gene>
    <name evidence="1" type="ORF">HNP36_003206</name>
</gene>
<name>A0A841N6F5_9FLAO</name>
<keyword evidence="2" id="KW-1185">Reference proteome</keyword>
<dbReference type="AlphaFoldDB" id="A0A841N6F5"/>
<dbReference type="EMBL" id="JACHLC010000004">
    <property type="protein sequence ID" value="MBB6372117.1"/>
    <property type="molecule type" value="Genomic_DNA"/>
</dbReference>
<sequence>MIRKQKYIVSSTHLDSQGYMMMKSALDSMLPQLNGKRKPRLGLEHIRTFPPFGAISNGEVFQGDDEQYYLSAEMMYFDKQEFITLNDGTKLVKEYFSEGEYPFIECEENEATKLSIATDPANFEKLNGHKEIYELVKQETDLEFDTSEFGRKSELPDPETVITITKILATTLGIIKSKVTEKLGEAVGEDLVKFYKLISTLAIETIKKAKPSNRPKNFVISYPNTECNIELVITTHKADKVLNSLTTEKLKLVADKIEQLKNFDAEKIQFTFNDYDNWEFNYLLTKTGAVIGTIKSFNRRNELYNKILEKQNNQEKGSS</sequence>
<evidence type="ECO:0000313" key="2">
    <source>
        <dbReference type="Proteomes" id="UP000589738"/>
    </source>
</evidence>
<evidence type="ECO:0000313" key="1">
    <source>
        <dbReference type="EMBL" id="MBB6372117.1"/>
    </source>
</evidence>
<proteinExistence type="predicted"/>
<organism evidence="1 2">
    <name type="scientific">Chryseobacterium shigense</name>
    <dbReference type="NCBI Taxonomy" id="297244"/>
    <lineage>
        <taxon>Bacteria</taxon>
        <taxon>Pseudomonadati</taxon>
        <taxon>Bacteroidota</taxon>
        <taxon>Flavobacteriia</taxon>
        <taxon>Flavobacteriales</taxon>
        <taxon>Weeksellaceae</taxon>
        <taxon>Chryseobacterium group</taxon>
        <taxon>Chryseobacterium</taxon>
    </lineage>
</organism>
<comment type="caution">
    <text evidence="1">The sequence shown here is derived from an EMBL/GenBank/DDBJ whole genome shotgun (WGS) entry which is preliminary data.</text>
</comment>
<accession>A0A841N6F5</accession>
<dbReference type="RefSeq" id="WP_184165737.1">
    <property type="nucleotide sequence ID" value="NZ_JACHLC010000004.1"/>
</dbReference>
<dbReference type="Proteomes" id="UP000589738">
    <property type="component" value="Unassembled WGS sequence"/>
</dbReference>
<reference evidence="1 2" key="1">
    <citation type="submission" date="2020-08" db="EMBL/GenBank/DDBJ databases">
        <title>Functional genomics of gut bacteria from endangered species of beetles.</title>
        <authorList>
            <person name="Carlos-Shanley C."/>
        </authorList>
    </citation>
    <scope>NUCLEOTIDE SEQUENCE [LARGE SCALE GENOMIC DNA]</scope>
    <source>
        <strain evidence="1 2">S00136</strain>
    </source>
</reference>
<protein>
    <submittedName>
        <fullName evidence="1">Uncharacterized protein</fullName>
    </submittedName>
</protein>